<evidence type="ECO:0008006" key="3">
    <source>
        <dbReference type="Google" id="ProtNLM"/>
    </source>
</evidence>
<evidence type="ECO:0000313" key="2">
    <source>
        <dbReference type="Proteomes" id="UP000015531"/>
    </source>
</evidence>
<protein>
    <recommendedName>
        <fullName evidence="3">AAA domain-containing protein</fullName>
    </recommendedName>
</protein>
<accession>T0II94</accession>
<proteinExistence type="predicted"/>
<sequence length="118" mass="13447">MKENELKGQTAHLIGLNNINVIMGRNGAGKSRFLRDIEEITNRSKQLYYVRYVSPERAGSFKRDGNILTNMGNNPEWLRLTRAVNQASDFKAASAMLFREAEVLYLRRLARVKTQSAS</sequence>
<keyword evidence="2" id="KW-1185">Reference proteome</keyword>
<comment type="caution">
    <text evidence="1">The sequence shown here is derived from an EMBL/GenBank/DDBJ whole genome shotgun (WGS) entry which is preliminary data.</text>
</comment>
<organism evidence="1 2">
    <name type="scientific">Sphingobium lactosutens DS20</name>
    <dbReference type="NCBI Taxonomy" id="1331060"/>
    <lineage>
        <taxon>Bacteria</taxon>
        <taxon>Pseudomonadati</taxon>
        <taxon>Pseudomonadota</taxon>
        <taxon>Alphaproteobacteria</taxon>
        <taxon>Sphingomonadales</taxon>
        <taxon>Sphingomonadaceae</taxon>
        <taxon>Sphingobium</taxon>
    </lineage>
</organism>
<reference evidence="1 2" key="1">
    <citation type="journal article" date="2013" name="Genome Announc.">
        <title>Draft Genome Sequence of Sphingobium lactosutens Strain DS20T, Isolated from a Hexachlorocyclohexane Dumpsite.</title>
        <authorList>
            <person name="Kumar R."/>
            <person name="Dwivedi V."/>
            <person name="Negi V."/>
            <person name="Khurana J.P."/>
            <person name="Lal R."/>
        </authorList>
    </citation>
    <scope>NUCLEOTIDE SEQUENCE [LARGE SCALE GENOMIC DNA]</scope>
    <source>
        <strain evidence="1 2">DS20</strain>
    </source>
</reference>
<dbReference type="AlphaFoldDB" id="T0II94"/>
<evidence type="ECO:0000313" key="1">
    <source>
        <dbReference type="EMBL" id="EQB11455.1"/>
    </source>
</evidence>
<dbReference type="Proteomes" id="UP000015531">
    <property type="component" value="Unassembled WGS sequence"/>
</dbReference>
<dbReference type="SUPFAM" id="SSF52540">
    <property type="entry name" value="P-loop containing nucleoside triphosphate hydrolases"/>
    <property type="match status" value="1"/>
</dbReference>
<dbReference type="InterPro" id="IPR027417">
    <property type="entry name" value="P-loop_NTPase"/>
</dbReference>
<gene>
    <name evidence="1" type="ORF">RLDS_23920</name>
</gene>
<dbReference type="RefSeq" id="WP_021228240.1">
    <property type="nucleotide sequence ID" value="NZ_ATDP01000107.1"/>
</dbReference>
<dbReference type="EMBL" id="ATDP01000107">
    <property type="protein sequence ID" value="EQB11455.1"/>
    <property type="molecule type" value="Genomic_DNA"/>
</dbReference>
<name>T0II94_9SPHN</name>